<dbReference type="Gene3D" id="1.20.58.1090">
    <property type="entry name" value="Phage polarity suppression protein monomer"/>
    <property type="match status" value="1"/>
</dbReference>
<dbReference type="RefSeq" id="WP_131050642.1">
    <property type="nucleotide sequence ID" value="NZ_CP112887.1"/>
</dbReference>
<name>A0AAJ5QV39_9ENTR</name>
<dbReference type="AlphaFoldDB" id="A0AAJ5QV39"/>
<organism evidence="1 2">
    <name type="scientific">Klebsiella electrica</name>
    <dbReference type="NCBI Taxonomy" id="1259973"/>
    <lineage>
        <taxon>Bacteria</taxon>
        <taxon>Pseudomonadati</taxon>
        <taxon>Pseudomonadota</taxon>
        <taxon>Gammaproteobacteria</taxon>
        <taxon>Enterobacterales</taxon>
        <taxon>Enterobacteriaceae</taxon>
        <taxon>Klebsiella/Raoultella group</taxon>
        <taxon>Klebsiella</taxon>
    </lineage>
</organism>
<evidence type="ECO:0000313" key="1">
    <source>
        <dbReference type="EMBL" id="WBW60869.1"/>
    </source>
</evidence>
<accession>A0AAJ5QV39</accession>
<gene>
    <name evidence="1" type="ORF">OR613_23310</name>
</gene>
<evidence type="ECO:0000313" key="2">
    <source>
        <dbReference type="Proteomes" id="UP001210130"/>
    </source>
</evidence>
<dbReference type="EMBL" id="CP112887">
    <property type="protein sequence ID" value="WBW60869.1"/>
    <property type="molecule type" value="Genomic_DNA"/>
</dbReference>
<sequence length="190" mass="21322">MNTLISPQEALQHYREASQHWLSLRNEQSTAQLRLQALLQSADKPVSYARQLEILREKLEILEWQINCAASDSLYAQRCVVDACVENAVNDFMANSGQALTSALAPYLNGPFGLDVAVRAMRSAIACHAELKTPELLDSCREVLNESGLSPDASMRMDATKKYTPAKHKTFQSRLNRLKIEEENYGFTMS</sequence>
<dbReference type="Pfam" id="PF07455">
    <property type="entry name" value="Psu"/>
    <property type="match status" value="1"/>
</dbReference>
<dbReference type="InterPro" id="IPR010006">
    <property type="entry name" value="Phage_P4_Psu"/>
</dbReference>
<reference evidence="1 2" key="1">
    <citation type="journal article" date="2023" name="Microbiol. Resour. Announc.">
        <title>Complete Genome Sequence of the First Colistin-Resistant Raoultella electrica Strain.</title>
        <authorList>
            <person name="Aldeia C."/>
            <person name="Campos-Madueno E.I."/>
            <person name="Sendi P."/>
            <person name="Endimiani A."/>
        </authorList>
    </citation>
    <scope>NUCLEOTIDE SEQUENCE [LARGE SCALE GENOMIC DNA]</scope>
    <source>
        <strain evidence="1 2">S2-IND-01-C</strain>
    </source>
</reference>
<dbReference type="Proteomes" id="UP001210130">
    <property type="component" value="Chromosome"/>
</dbReference>
<proteinExistence type="predicted"/>
<protein>
    <submittedName>
        <fullName evidence="1">Phage polarity suppression protein</fullName>
    </submittedName>
</protein>
<keyword evidence="2" id="KW-1185">Reference proteome</keyword>